<dbReference type="InterPro" id="IPR025565">
    <property type="entry name" value="DUF4328"/>
</dbReference>
<protein>
    <recommendedName>
        <fullName evidence="2">DUF4328 domain-containing protein</fullName>
    </recommendedName>
</protein>
<keyword evidence="1" id="KW-0812">Transmembrane</keyword>
<keyword evidence="1" id="KW-1133">Transmembrane helix</keyword>
<sequence>MKPATTTPRACDPRPLAVFAQALILLQAAGELVLGLTSDGGSELYREVGRWTLPLFAGGVVGFLGWIRRCRLNAEILSSTTHTYGRGRALGVWFIPVLMWWAPRRVVLDIRRAGGSAGTPWLINTWWTAWLAKSVGVPLCMAIDLEGNPNNPYVTVVHVVACVLAILVIQQVTTVQVSQIRVGGTAGLLAATVPRLTR</sequence>
<feature type="domain" description="DUF4328" evidence="2">
    <location>
        <begin position="43"/>
        <end position="173"/>
    </location>
</feature>
<evidence type="ECO:0000259" key="2">
    <source>
        <dbReference type="Pfam" id="PF14219"/>
    </source>
</evidence>
<dbReference type="Pfam" id="PF14219">
    <property type="entry name" value="DUF4328"/>
    <property type="match status" value="1"/>
</dbReference>
<gene>
    <name evidence="3" type="ORF">GCM10018781_01910</name>
</gene>
<proteinExistence type="predicted"/>
<name>A0A919FBI4_9ACTN</name>
<dbReference type="AlphaFoldDB" id="A0A919FBI4"/>
<reference evidence="3" key="2">
    <citation type="submission" date="2020-09" db="EMBL/GenBank/DDBJ databases">
        <authorList>
            <person name="Sun Q."/>
            <person name="Ohkuma M."/>
        </authorList>
    </citation>
    <scope>NUCLEOTIDE SEQUENCE</scope>
    <source>
        <strain evidence="3">JCM 4646</strain>
    </source>
</reference>
<feature type="transmembrane region" description="Helical" evidence="1">
    <location>
        <begin position="51"/>
        <end position="67"/>
    </location>
</feature>
<accession>A0A919FBI4</accession>
<keyword evidence="1" id="KW-0472">Membrane</keyword>
<reference evidence="3" key="1">
    <citation type="journal article" date="2014" name="Int. J. Syst. Evol. Microbiol.">
        <title>Complete genome sequence of Corynebacterium casei LMG S-19264T (=DSM 44701T), isolated from a smear-ripened cheese.</title>
        <authorList>
            <consortium name="US DOE Joint Genome Institute (JGI-PGF)"/>
            <person name="Walter F."/>
            <person name="Albersmeier A."/>
            <person name="Kalinowski J."/>
            <person name="Ruckert C."/>
        </authorList>
    </citation>
    <scope>NUCLEOTIDE SEQUENCE</scope>
    <source>
        <strain evidence="3">JCM 4646</strain>
    </source>
</reference>
<evidence type="ECO:0000256" key="1">
    <source>
        <dbReference type="SAM" id="Phobius"/>
    </source>
</evidence>
<keyword evidence="4" id="KW-1185">Reference proteome</keyword>
<evidence type="ECO:0000313" key="3">
    <source>
        <dbReference type="EMBL" id="GHH59188.1"/>
    </source>
</evidence>
<evidence type="ECO:0000313" key="4">
    <source>
        <dbReference type="Proteomes" id="UP000617734"/>
    </source>
</evidence>
<comment type="caution">
    <text evidence="3">The sequence shown here is derived from an EMBL/GenBank/DDBJ whole genome shotgun (WGS) entry which is preliminary data.</text>
</comment>
<dbReference type="EMBL" id="BNBO01000001">
    <property type="protein sequence ID" value="GHH59188.1"/>
    <property type="molecule type" value="Genomic_DNA"/>
</dbReference>
<organism evidence="3 4">
    <name type="scientific">Kitasatospora indigofera</name>
    <dbReference type="NCBI Taxonomy" id="67307"/>
    <lineage>
        <taxon>Bacteria</taxon>
        <taxon>Bacillati</taxon>
        <taxon>Actinomycetota</taxon>
        <taxon>Actinomycetes</taxon>
        <taxon>Kitasatosporales</taxon>
        <taxon>Streptomycetaceae</taxon>
        <taxon>Kitasatospora</taxon>
    </lineage>
</organism>
<dbReference type="Proteomes" id="UP000617734">
    <property type="component" value="Unassembled WGS sequence"/>
</dbReference>